<feature type="compositionally biased region" description="Basic residues" evidence="1">
    <location>
        <begin position="179"/>
        <end position="199"/>
    </location>
</feature>
<feature type="region of interest" description="Disordered" evidence="1">
    <location>
        <begin position="1"/>
        <end position="70"/>
    </location>
</feature>
<organism evidence="2 3">
    <name type="scientific">Burkholderia pseudomallei (strain 1710b)</name>
    <dbReference type="NCBI Taxonomy" id="320372"/>
    <lineage>
        <taxon>Bacteria</taxon>
        <taxon>Pseudomonadati</taxon>
        <taxon>Pseudomonadota</taxon>
        <taxon>Betaproteobacteria</taxon>
        <taxon>Burkholderiales</taxon>
        <taxon>Burkholderiaceae</taxon>
        <taxon>Burkholderia</taxon>
        <taxon>pseudomallei group</taxon>
    </lineage>
</organism>
<gene>
    <name evidence="2" type="ordered locus">BURPS1710b_A1217</name>
</gene>
<protein>
    <submittedName>
        <fullName evidence="2">Protamine P1</fullName>
    </submittedName>
</protein>
<dbReference type="KEGG" id="bpm:BURPS1710b_A1217"/>
<dbReference type="EMBL" id="CP000125">
    <property type="protein sequence ID" value="ABA51416.1"/>
    <property type="molecule type" value="Genomic_DNA"/>
</dbReference>
<feature type="compositionally biased region" description="Basic and acidic residues" evidence="1">
    <location>
        <begin position="116"/>
        <end position="132"/>
    </location>
</feature>
<proteinExistence type="predicted"/>
<reference evidence="2 3" key="1">
    <citation type="submission" date="2005-09" db="EMBL/GenBank/DDBJ databases">
        <authorList>
            <person name="Woods D.E."/>
            <person name="Nierman W.C."/>
        </authorList>
    </citation>
    <scope>NUCLEOTIDE SEQUENCE [LARGE SCALE GENOMIC DNA]</scope>
    <source>
        <strain evidence="2 3">1710b</strain>
    </source>
</reference>
<feature type="region of interest" description="Disordered" evidence="1">
    <location>
        <begin position="108"/>
        <end position="163"/>
    </location>
</feature>
<evidence type="ECO:0000313" key="3">
    <source>
        <dbReference type="Proteomes" id="UP000002700"/>
    </source>
</evidence>
<feature type="region of interest" description="Disordered" evidence="1">
    <location>
        <begin position="179"/>
        <end position="258"/>
    </location>
</feature>
<dbReference type="Proteomes" id="UP000002700">
    <property type="component" value="Chromosome II"/>
</dbReference>
<dbReference type="AlphaFoldDB" id="Q3JJ80"/>
<accession>Q3JJ80</accession>
<evidence type="ECO:0000313" key="2">
    <source>
        <dbReference type="EMBL" id="ABA51416.1"/>
    </source>
</evidence>
<feature type="compositionally biased region" description="Basic and acidic residues" evidence="1">
    <location>
        <begin position="14"/>
        <end position="50"/>
    </location>
</feature>
<feature type="compositionally biased region" description="Basic residues" evidence="1">
    <location>
        <begin position="236"/>
        <end position="250"/>
    </location>
</feature>
<dbReference type="HOGENOM" id="CLU_094125_0_0_4"/>
<dbReference type="EnsemblBacteria" id="ABA51416">
    <property type="protein sequence ID" value="ABA51416"/>
    <property type="gene ID" value="BURPS1710b_A1217"/>
</dbReference>
<sequence length="258" mass="28327">MGRLAPGVGRARASKGEQRRAKASKGEQRRAKASKGEQRRAKASKGEQRRAKARARRFSPQGSRGRTVAGLRSNRARALIEPNRIATSWYGPRRIAIDPCWHYDRTAPELWPSRNRPQDSDRSRSTVTDRSRSRSMATDGGGAQPTATARPPSRSRPPTVLSVSCSARRFRSIVRARRRVRAPRAARRTASRRLCRRRSPGCPSACAGHSSRPACRARPASTSTARTGGGGFGAPRRVKRRRAGPARSHSRIAAGSIR</sequence>
<feature type="compositionally biased region" description="Low complexity" evidence="1">
    <location>
        <begin position="145"/>
        <end position="159"/>
    </location>
</feature>
<evidence type="ECO:0000256" key="1">
    <source>
        <dbReference type="SAM" id="MobiDB-lite"/>
    </source>
</evidence>
<name>Q3JJ80_BURP1</name>